<evidence type="ECO:0000313" key="3">
    <source>
        <dbReference type="EMBL" id="TNN37043.1"/>
    </source>
</evidence>
<dbReference type="InterPro" id="IPR037386">
    <property type="entry name" value="CCDC40"/>
</dbReference>
<accession>A0A4Z2F839</accession>
<proteinExistence type="predicted"/>
<protein>
    <submittedName>
        <fullName evidence="3">Coiled-coil domain-containing protein 40</fullName>
    </submittedName>
</protein>
<dbReference type="GO" id="GO:0005929">
    <property type="term" value="C:cilium"/>
    <property type="evidence" value="ECO:0007669"/>
    <property type="project" value="TreeGrafter"/>
</dbReference>
<keyword evidence="4" id="KW-1185">Reference proteome</keyword>
<dbReference type="Proteomes" id="UP000314294">
    <property type="component" value="Unassembled WGS sequence"/>
</dbReference>
<dbReference type="Pfam" id="PF08647">
    <property type="entry name" value="BRE1"/>
    <property type="match status" value="1"/>
</dbReference>
<dbReference type="PANTHER" id="PTHR16275">
    <property type="entry name" value="COILED-COIL DOMAIN-CONTAINING PROTEIN 40"/>
    <property type="match status" value="1"/>
</dbReference>
<dbReference type="GO" id="GO:0035082">
    <property type="term" value="P:axoneme assembly"/>
    <property type="evidence" value="ECO:0007669"/>
    <property type="project" value="InterPro"/>
</dbReference>
<comment type="caution">
    <text evidence="3">The sequence shown here is derived from an EMBL/GenBank/DDBJ whole genome shotgun (WGS) entry which is preliminary data.</text>
</comment>
<dbReference type="PANTHER" id="PTHR16275:SF8">
    <property type="entry name" value="COILED-COIL DOMAIN-CONTAINING PROTEIN 40"/>
    <property type="match status" value="1"/>
</dbReference>
<dbReference type="GO" id="GO:0005576">
    <property type="term" value="C:extracellular region"/>
    <property type="evidence" value="ECO:0007669"/>
    <property type="project" value="GOC"/>
</dbReference>
<reference evidence="3 4" key="1">
    <citation type="submission" date="2019-03" db="EMBL/GenBank/DDBJ databases">
        <title>First draft genome of Liparis tanakae, snailfish: a comprehensive survey of snailfish specific genes.</title>
        <authorList>
            <person name="Kim W."/>
            <person name="Song I."/>
            <person name="Jeong J.-H."/>
            <person name="Kim D."/>
            <person name="Kim S."/>
            <person name="Ryu S."/>
            <person name="Song J.Y."/>
            <person name="Lee S.K."/>
        </authorList>
    </citation>
    <scope>NUCLEOTIDE SEQUENCE [LARGE SCALE GENOMIC DNA]</scope>
    <source>
        <tissue evidence="3">Muscle</tissue>
    </source>
</reference>
<keyword evidence="2" id="KW-0812">Transmembrane</keyword>
<dbReference type="GO" id="GO:0001947">
    <property type="term" value="P:heart looping"/>
    <property type="evidence" value="ECO:0007669"/>
    <property type="project" value="TreeGrafter"/>
</dbReference>
<organism evidence="3 4">
    <name type="scientific">Liparis tanakae</name>
    <name type="common">Tanaka's snailfish</name>
    <dbReference type="NCBI Taxonomy" id="230148"/>
    <lineage>
        <taxon>Eukaryota</taxon>
        <taxon>Metazoa</taxon>
        <taxon>Chordata</taxon>
        <taxon>Craniata</taxon>
        <taxon>Vertebrata</taxon>
        <taxon>Euteleostomi</taxon>
        <taxon>Actinopterygii</taxon>
        <taxon>Neopterygii</taxon>
        <taxon>Teleostei</taxon>
        <taxon>Neoteleostei</taxon>
        <taxon>Acanthomorphata</taxon>
        <taxon>Eupercaria</taxon>
        <taxon>Perciformes</taxon>
        <taxon>Cottioidei</taxon>
        <taxon>Cottales</taxon>
        <taxon>Liparidae</taxon>
        <taxon>Liparis</taxon>
    </lineage>
</organism>
<feature type="coiled-coil region" evidence="1">
    <location>
        <begin position="18"/>
        <end position="52"/>
    </location>
</feature>
<keyword evidence="2" id="KW-0472">Membrane</keyword>
<evidence type="ECO:0000256" key="2">
    <source>
        <dbReference type="SAM" id="Phobius"/>
    </source>
</evidence>
<keyword evidence="1" id="KW-0175">Coiled coil</keyword>
<sequence length="405" mass="46473">MKASPPLLCSISTTEHTVVLLDREVEGLQRSIAEEQELNEALTAQLNWARADGATSKQLIGQKQAQQEALQAHYTTCLHSLRQTDSTLARLTKDVGGLQAEGTDQRRQLEKQSALRLEWEEKVVTHIQQQLTHNMAAKYSKRLAGRTAALRTQKLSQLWQLENDMETLALEGSEVGQRLDGLALAQEKLDQQTARRCQLVAAQQAKMASFATLIEQKQASILSYNEKIIQITTRTGHEDLCPLQIQIEALKAQMEELALKARSDLHLWMRSQETLVGLTEETEVHGTEALKLQIKGTAMQQKKMRLESQIEVERREEAELNKNVEMLRGDLLKLNTLLSKNGELSEALQQNHWLMEAEFRHRLKARHWFICLCFQLGFVIDYYYYYYYYYYQGIVIGKPVKVLEF</sequence>
<dbReference type="OrthoDB" id="188741at2759"/>
<dbReference type="AlphaFoldDB" id="A0A4Z2F839"/>
<name>A0A4Z2F839_9TELE</name>
<dbReference type="GO" id="GO:0005737">
    <property type="term" value="C:cytoplasm"/>
    <property type="evidence" value="ECO:0007669"/>
    <property type="project" value="TreeGrafter"/>
</dbReference>
<keyword evidence="2" id="KW-1133">Transmembrane helix</keyword>
<gene>
    <name evidence="3" type="primary">ccdc40_1</name>
    <name evidence="3" type="ORF">EYF80_052786</name>
</gene>
<feature type="transmembrane region" description="Helical" evidence="2">
    <location>
        <begin position="368"/>
        <end position="385"/>
    </location>
</feature>
<dbReference type="EMBL" id="SRLO01001540">
    <property type="protein sequence ID" value="TNN37043.1"/>
    <property type="molecule type" value="Genomic_DNA"/>
</dbReference>
<evidence type="ECO:0000256" key="1">
    <source>
        <dbReference type="SAM" id="Coils"/>
    </source>
</evidence>
<evidence type="ECO:0000313" key="4">
    <source>
        <dbReference type="Proteomes" id="UP000314294"/>
    </source>
</evidence>
<dbReference type="GO" id="GO:0060287">
    <property type="term" value="P:epithelial cilium movement involved in determination of left/right asymmetry"/>
    <property type="evidence" value="ECO:0007669"/>
    <property type="project" value="TreeGrafter"/>
</dbReference>
<feature type="coiled-coil region" evidence="1">
    <location>
        <begin position="303"/>
        <end position="330"/>
    </location>
</feature>